<feature type="signal peptide" evidence="1">
    <location>
        <begin position="1"/>
        <end position="22"/>
    </location>
</feature>
<protein>
    <submittedName>
        <fullName evidence="2">Copper amine oxidase</fullName>
    </submittedName>
</protein>
<accession>A0A222WGN3</accession>
<dbReference type="OrthoDB" id="2658167at2"/>
<keyword evidence="3" id="KW-1185">Reference proteome</keyword>
<evidence type="ECO:0000256" key="1">
    <source>
        <dbReference type="SAM" id="SignalP"/>
    </source>
</evidence>
<evidence type="ECO:0000313" key="3">
    <source>
        <dbReference type="Proteomes" id="UP000214666"/>
    </source>
</evidence>
<dbReference type="RefSeq" id="WP_094153561.1">
    <property type="nucleotide sequence ID" value="NZ_CP020028.1"/>
</dbReference>
<keyword evidence="1" id="KW-0732">Signal</keyword>
<evidence type="ECO:0000313" key="2">
    <source>
        <dbReference type="EMBL" id="ASR45530.1"/>
    </source>
</evidence>
<proteinExistence type="predicted"/>
<organism evidence="2 3">
    <name type="scientific">Paenibacillus kribbensis</name>
    <dbReference type="NCBI Taxonomy" id="172713"/>
    <lineage>
        <taxon>Bacteria</taxon>
        <taxon>Bacillati</taxon>
        <taxon>Bacillota</taxon>
        <taxon>Bacilli</taxon>
        <taxon>Bacillales</taxon>
        <taxon>Paenibacillaceae</taxon>
        <taxon>Paenibacillus</taxon>
    </lineage>
</organism>
<dbReference type="Proteomes" id="UP000214666">
    <property type="component" value="Chromosome"/>
</dbReference>
<dbReference type="KEGG" id="pkb:B4V02_01810"/>
<dbReference type="STRING" id="172713.GCA_001705305_02766"/>
<reference evidence="2 3" key="1">
    <citation type="submission" date="2017-03" db="EMBL/GenBank/DDBJ databases">
        <title>Complete genome sequence of Paenibacillus Kribbensis producing bioflocculants.</title>
        <authorList>
            <person name="Lee H.-G."/>
            <person name="Oh H.-M."/>
        </authorList>
    </citation>
    <scope>NUCLEOTIDE SEQUENCE [LARGE SCALE GENOMIC DNA]</scope>
    <source>
        <strain evidence="2 3">AM49</strain>
    </source>
</reference>
<dbReference type="AlphaFoldDB" id="A0A222WGN3"/>
<gene>
    <name evidence="2" type="ORF">B4V02_01810</name>
</gene>
<name>A0A222WGN3_9BACL</name>
<dbReference type="EMBL" id="CP020028">
    <property type="protein sequence ID" value="ASR45530.1"/>
    <property type="molecule type" value="Genomic_DNA"/>
</dbReference>
<sequence>MLKLLIVILLSMLLSSSVMTPAHPSSSPMTRPVQSRPLAVAPEDSSVNLYAVNPSQGLFHSAVLEIGPQRHTFGWSGSADISTAPQLYYKDVNGDGVREAVVIITRASGTGIELQELHIVNAQTMEEYVVESAAEAVSRRVQSVVELRDHNQQVHIAVTIDGATTYKMNPKTSAFYDDPSQFTKQLDFSSVVMYDAEQSSLRAVVSGSVSPTEFVGDLKLKYVYEHGRFQVGPIEFEASSPF</sequence>
<feature type="chain" id="PRO_5038353717" evidence="1">
    <location>
        <begin position="23"/>
        <end position="242"/>
    </location>
</feature>